<dbReference type="SUPFAM" id="SSF51445">
    <property type="entry name" value="(Trans)glycosidases"/>
    <property type="match status" value="2"/>
</dbReference>
<dbReference type="GO" id="GO:0016787">
    <property type="term" value="F:hydrolase activity"/>
    <property type="evidence" value="ECO:0007669"/>
    <property type="project" value="UniProtKB-KW"/>
</dbReference>
<feature type="signal peptide" evidence="1">
    <location>
        <begin position="1"/>
        <end position="21"/>
    </location>
</feature>
<dbReference type="GO" id="GO:0009277">
    <property type="term" value="C:fungal-type cell wall"/>
    <property type="evidence" value="ECO:0007669"/>
    <property type="project" value="TreeGrafter"/>
</dbReference>
<organism evidence="3 4">
    <name type="scientific">Ceratobasidium theobromae</name>
    <dbReference type="NCBI Taxonomy" id="1582974"/>
    <lineage>
        <taxon>Eukaryota</taxon>
        <taxon>Fungi</taxon>
        <taxon>Dikarya</taxon>
        <taxon>Basidiomycota</taxon>
        <taxon>Agaricomycotina</taxon>
        <taxon>Agaricomycetes</taxon>
        <taxon>Cantharellales</taxon>
        <taxon>Ceratobasidiaceae</taxon>
        <taxon>Ceratobasidium</taxon>
    </lineage>
</organism>
<keyword evidence="3" id="KW-0378">Hydrolase</keyword>
<evidence type="ECO:0000313" key="4">
    <source>
        <dbReference type="Proteomes" id="UP000383932"/>
    </source>
</evidence>
<dbReference type="AlphaFoldDB" id="A0A5N5QSI1"/>
<dbReference type="InterPro" id="IPR024655">
    <property type="entry name" value="Asl1_glyco_hydro_catalytic"/>
</dbReference>
<dbReference type="PANTHER" id="PTHR34154">
    <property type="entry name" value="ALKALI-SENSITIVE LINKAGE PROTEIN 1"/>
    <property type="match status" value="1"/>
</dbReference>
<dbReference type="Gene3D" id="3.20.20.80">
    <property type="entry name" value="Glycosidases"/>
    <property type="match status" value="1"/>
</dbReference>
<protein>
    <submittedName>
        <fullName evidence="3">Glycosyl hydrolase catalytic core domain-containing protein</fullName>
    </submittedName>
</protein>
<evidence type="ECO:0000259" key="2">
    <source>
        <dbReference type="Pfam" id="PF11790"/>
    </source>
</evidence>
<dbReference type="EMBL" id="SSOP01000024">
    <property type="protein sequence ID" value="KAB5594187.1"/>
    <property type="molecule type" value="Genomic_DNA"/>
</dbReference>
<gene>
    <name evidence="3" type="ORF">CTheo_2403</name>
</gene>
<reference evidence="3 4" key="1">
    <citation type="journal article" date="2019" name="Fungal Biol. Biotechnol.">
        <title>Draft genome sequence of fastidious pathogen Ceratobasidium theobromae, which causes vascular-streak dieback in Theobroma cacao.</title>
        <authorList>
            <person name="Ali S.S."/>
            <person name="Asman A."/>
            <person name="Shao J."/>
            <person name="Firmansyah A.P."/>
            <person name="Susilo A.W."/>
            <person name="Rosmana A."/>
            <person name="McMahon P."/>
            <person name="Junaid M."/>
            <person name="Guest D."/>
            <person name="Kheng T.Y."/>
            <person name="Meinhardt L.W."/>
            <person name="Bailey B.A."/>
        </authorList>
    </citation>
    <scope>NUCLEOTIDE SEQUENCE [LARGE SCALE GENOMIC DNA]</scope>
    <source>
        <strain evidence="3 4">CT2</strain>
    </source>
</reference>
<accession>A0A5N5QSI1</accession>
<sequence length="613" mass="66841">MLRLVVSFVITFGLTLESVWARKRGVAWPWYNEGTNLDSKQLASVNVQWIYNWETWRPSNTGCVCPRPIGSLDPSRNAYAKGISSGLSFIGTQRCLDCPSSPIAELHTRAIEQNWTVAFTLNEPDLPGVGVSPADAAKWYIQWVNPLNITKAIPAVTSSGIPGQGLDWVDGFITACAGKCYFDYLNLHWYGDSFEDFVAHIEGAHNRFPNYQLVVTEFALITPATRNDQLTFLNAAMLFLDNATYVEYYSIFLATSPKLITGNNGGSDYAGTGSTLFSNDGSLSVNGLAYRGVVLTKRMPCATELARKETTGIAGCLPYSSYARHFSGQDRQVVRALSVLSLIPEFSEVEKYVAVVAGDAISYFSTAPFKMFSTLKIATFAAALFATAPSVFAGKRGLAWPWYNEGKNLNPTLLANGNGNVQWIYNWETWRPAVTTNMNWIGMQRCMDCDSSPISQLQTRAAQQGWNTVFSLNEPDINGISAATAANWYIQYINPLAIRKAIPSVTSSTTAGQGLDWVAAFISACAGRCYFDYINLHCEFALVAPATRDQQVAFLKSAMSFLDGASYVTYYAVFGASSPTLISQNTGGGEVGTGSSLYNDDGSLSANGIAYRG</sequence>
<keyword evidence="1" id="KW-0732">Signal</keyword>
<dbReference type="InterPro" id="IPR053183">
    <property type="entry name" value="ASL1"/>
</dbReference>
<feature type="chain" id="PRO_5024432697" evidence="1">
    <location>
        <begin position="22"/>
        <end position="613"/>
    </location>
</feature>
<proteinExistence type="predicted"/>
<dbReference type="OrthoDB" id="43654at2759"/>
<dbReference type="PANTHER" id="PTHR34154:SF3">
    <property type="entry name" value="ALKALI-SENSITIVE LINKAGE PROTEIN 1"/>
    <property type="match status" value="1"/>
</dbReference>
<comment type="caution">
    <text evidence="3">The sequence shown here is derived from an EMBL/GenBank/DDBJ whole genome shotgun (WGS) entry which is preliminary data.</text>
</comment>
<feature type="domain" description="Asl1-like glycosyl hydrolase catalytic" evidence="2">
    <location>
        <begin position="397"/>
        <end position="538"/>
    </location>
</feature>
<dbReference type="InterPro" id="IPR017853">
    <property type="entry name" value="GH"/>
</dbReference>
<dbReference type="GO" id="GO:0071966">
    <property type="term" value="P:fungal-type cell wall polysaccharide metabolic process"/>
    <property type="evidence" value="ECO:0007669"/>
    <property type="project" value="TreeGrafter"/>
</dbReference>
<keyword evidence="4" id="KW-1185">Reference proteome</keyword>
<feature type="domain" description="Asl1-like glycosyl hydrolase catalytic" evidence="2">
    <location>
        <begin position="25"/>
        <end position="290"/>
    </location>
</feature>
<name>A0A5N5QSI1_9AGAM</name>
<evidence type="ECO:0000256" key="1">
    <source>
        <dbReference type="SAM" id="SignalP"/>
    </source>
</evidence>
<evidence type="ECO:0000313" key="3">
    <source>
        <dbReference type="EMBL" id="KAB5594187.1"/>
    </source>
</evidence>
<dbReference type="Pfam" id="PF11790">
    <property type="entry name" value="Glyco_hydro_cc"/>
    <property type="match status" value="2"/>
</dbReference>
<dbReference type="Proteomes" id="UP000383932">
    <property type="component" value="Unassembled WGS sequence"/>
</dbReference>